<dbReference type="Proteomes" id="UP000176409">
    <property type="component" value="Unassembled WGS sequence"/>
</dbReference>
<evidence type="ECO:0000313" key="2">
    <source>
        <dbReference type="EMBL" id="OGG29906.1"/>
    </source>
</evidence>
<dbReference type="Pfam" id="PF01850">
    <property type="entry name" value="PIN"/>
    <property type="match status" value="1"/>
</dbReference>
<feature type="domain" description="PIN" evidence="1">
    <location>
        <begin position="7"/>
        <end position="129"/>
    </location>
</feature>
<dbReference type="AlphaFoldDB" id="A0A1F6AZ06"/>
<gene>
    <name evidence="2" type="ORF">A2973_00225</name>
</gene>
<sequence length="136" mass="15941">MKAAKTVILDTNILLRFLRHDQPQHFGHVQKLFQEAEKGTIACHIDSVVLAEVIWTLASYYNVSRFEIASTLETLLVQKWMLNEHKQTLLSALHQYQETNLDYIDCWLVAVSEEKHIPFETFDMKLKKRQKINTLV</sequence>
<dbReference type="Gene3D" id="3.40.50.1010">
    <property type="entry name" value="5'-nuclease"/>
    <property type="match status" value="1"/>
</dbReference>
<name>A0A1F6AZ06_9BACT</name>
<reference evidence="2 3" key="1">
    <citation type="journal article" date="2016" name="Nat. Commun.">
        <title>Thousands of microbial genomes shed light on interconnected biogeochemical processes in an aquifer system.</title>
        <authorList>
            <person name="Anantharaman K."/>
            <person name="Brown C.T."/>
            <person name="Hug L.A."/>
            <person name="Sharon I."/>
            <person name="Castelle C.J."/>
            <person name="Probst A.J."/>
            <person name="Thomas B.C."/>
            <person name="Singh A."/>
            <person name="Wilkins M.J."/>
            <person name="Karaoz U."/>
            <person name="Brodie E.L."/>
            <person name="Williams K.H."/>
            <person name="Hubbard S.S."/>
            <person name="Banfield J.F."/>
        </authorList>
    </citation>
    <scope>NUCLEOTIDE SEQUENCE [LARGE SCALE GENOMIC DNA]</scope>
</reference>
<dbReference type="EMBL" id="MFJZ01000033">
    <property type="protein sequence ID" value="OGG29906.1"/>
    <property type="molecule type" value="Genomic_DNA"/>
</dbReference>
<proteinExistence type="predicted"/>
<dbReference type="STRING" id="1798396.A2973_00225"/>
<accession>A0A1F6AZ06</accession>
<dbReference type="InterPro" id="IPR029060">
    <property type="entry name" value="PIN-like_dom_sf"/>
</dbReference>
<evidence type="ECO:0000259" key="1">
    <source>
        <dbReference type="Pfam" id="PF01850"/>
    </source>
</evidence>
<protein>
    <recommendedName>
        <fullName evidence="1">PIN domain-containing protein</fullName>
    </recommendedName>
</protein>
<dbReference type="InterPro" id="IPR002716">
    <property type="entry name" value="PIN_dom"/>
</dbReference>
<comment type="caution">
    <text evidence="2">The sequence shown here is derived from an EMBL/GenBank/DDBJ whole genome shotgun (WGS) entry which is preliminary data.</text>
</comment>
<evidence type="ECO:0000313" key="3">
    <source>
        <dbReference type="Proteomes" id="UP000176409"/>
    </source>
</evidence>
<organism evidence="2 3">
    <name type="scientific">Candidatus Gottesmanbacteria bacterium RIFCSPLOWO2_01_FULL_49_10</name>
    <dbReference type="NCBI Taxonomy" id="1798396"/>
    <lineage>
        <taxon>Bacteria</taxon>
        <taxon>Candidatus Gottesmaniibacteriota</taxon>
    </lineage>
</organism>
<dbReference type="SUPFAM" id="SSF88723">
    <property type="entry name" value="PIN domain-like"/>
    <property type="match status" value="1"/>
</dbReference>